<keyword evidence="3" id="KW-1185">Reference proteome</keyword>
<comment type="caution">
    <text evidence="2">The sequence shown here is derived from an EMBL/GenBank/DDBJ whole genome shotgun (WGS) entry which is preliminary data.</text>
</comment>
<evidence type="ECO:0000313" key="2">
    <source>
        <dbReference type="EMBL" id="MBC9796991.1"/>
    </source>
</evidence>
<protein>
    <submittedName>
        <fullName evidence="2">YceI family protein</fullName>
    </submittedName>
</protein>
<dbReference type="InterPro" id="IPR007372">
    <property type="entry name" value="Lipid/polyisoprenoid-bd_YceI"/>
</dbReference>
<dbReference type="RefSeq" id="WP_187966132.1">
    <property type="nucleotide sequence ID" value="NZ_JACVDC010000042.1"/>
</dbReference>
<evidence type="ECO:0000313" key="3">
    <source>
        <dbReference type="Proteomes" id="UP000653730"/>
    </source>
</evidence>
<dbReference type="AlphaFoldDB" id="A0A926Q4E3"/>
<proteinExistence type="predicted"/>
<dbReference type="SUPFAM" id="SSF101874">
    <property type="entry name" value="YceI-like"/>
    <property type="match status" value="1"/>
</dbReference>
<name>A0A926Q4E3_9FLAO</name>
<organism evidence="2 3">
    <name type="scientific">Sinomicrobium weinanense</name>
    <dbReference type="NCBI Taxonomy" id="2842200"/>
    <lineage>
        <taxon>Bacteria</taxon>
        <taxon>Pseudomonadati</taxon>
        <taxon>Bacteroidota</taxon>
        <taxon>Flavobacteriia</taxon>
        <taxon>Flavobacteriales</taxon>
        <taxon>Flavobacteriaceae</taxon>
        <taxon>Sinomicrobium</taxon>
    </lineage>
</organism>
<sequence>MGRPGIHRRLKHSGVLICLLTIFLVSAIPSLQAQKKYITRTGEIHFEASVPSFEEVDARTKSASAVLEASTGEFAALVLIKSFRFKVALMEEHFNENYVMSDDYPKASFRGRIEEFNAASLGDRPEKYHISGELTVRGTTKEMNIPATLRKTGDKIILNSTFTTTPGDFGIKIPGIVRNKIAREVVVDVHFELH</sequence>
<dbReference type="Proteomes" id="UP000653730">
    <property type="component" value="Unassembled WGS sequence"/>
</dbReference>
<dbReference type="SMART" id="SM00867">
    <property type="entry name" value="YceI"/>
    <property type="match status" value="1"/>
</dbReference>
<feature type="domain" description="Lipid/polyisoprenoid-binding YceI-like" evidence="1">
    <location>
        <begin position="36"/>
        <end position="194"/>
    </location>
</feature>
<evidence type="ECO:0000259" key="1">
    <source>
        <dbReference type="SMART" id="SM00867"/>
    </source>
</evidence>
<reference evidence="2 3" key="1">
    <citation type="submission" date="2020-09" db="EMBL/GenBank/DDBJ databases">
        <title>Sinomicrobium weinanense sp. nov., a halophilic bacteria isolated from saline-alkali soil.</title>
        <authorList>
            <person name="Wu P."/>
            <person name="Ren H."/>
            <person name="Mei Y."/>
            <person name="Liang Y."/>
            <person name="Chen Z."/>
        </authorList>
    </citation>
    <scope>NUCLEOTIDE SEQUENCE [LARGE SCALE GENOMIC DNA]</scope>
    <source>
        <strain evidence="2 3">FJxs</strain>
    </source>
</reference>
<dbReference type="Gene3D" id="2.40.128.110">
    <property type="entry name" value="Lipid/polyisoprenoid-binding, YceI-like"/>
    <property type="match status" value="1"/>
</dbReference>
<dbReference type="InterPro" id="IPR036761">
    <property type="entry name" value="TTHA0802/YceI-like_sf"/>
</dbReference>
<dbReference type="PANTHER" id="PTHR34406">
    <property type="entry name" value="PROTEIN YCEI"/>
    <property type="match status" value="1"/>
</dbReference>
<gene>
    <name evidence="2" type="ORF">IBL28_13515</name>
</gene>
<dbReference type="Pfam" id="PF04264">
    <property type="entry name" value="YceI"/>
    <property type="match status" value="1"/>
</dbReference>
<accession>A0A926Q4E3</accession>
<dbReference type="EMBL" id="JACVDC010000042">
    <property type="protein sequence ID" value="MBC9796991.1"/>
    <property type="molecule type" value="Genomic_DNA"/>
</dbReference>
<dbReference type="PANTHER" id="PTHR34406:SF1">
    <property type="entry name" value="PROTEIN YCEI"/>
    <property type="match status" value="1"/>
</dbReference>